<organism evidence="1 2">
    <name type="scientific">Zarea fungicola</name>
    <dbReference type="NCBI Taxonomy" id="93591"/>
    <lineage>
        <taxon>Eukaryota</taxon>
        <taxon>Fungi</taxon>
        <taxon>Dikarya</taxon>
        <taxon>Ascomycota</taxon>
        <taxon>Pezizomycotina</taxon>
        <taxon>Sordariomycetes</taxon>
        <taxon>Hypocreomycetidae</taxon>
        <taxon>Hypocreales</taxon>
        <taxon>Cordycipitaceae</taxon>
        <taxon>Zarea</taxon>
    </lineage>
</organism>
<sequence length="317" mass="35631">MDKFSNAITFKLPCSSGELVLTFDNVTIAVEPLRLQGNQHVNEPCGQQRSVTPQQAIPTLLARSAAECNMESYVLNVQLERPSISLKLGDCPLEEQFKRIAAYAAQLDSLRTFDADKLVRYLVCRTQHSLENLVLDVGPGVIATPLRSSIKALARLRHLKLSTALCIGRELQVSRLYPVTGRPNSAAVYDTDNDVVMLDIGTNFLDDESGGRLDGNATRVWCLADTLPANLETIQVNMPNEAGHVICLEEMFRGFEAQRAARFPRLTRIDVHVTVYINCRHQQSSIHDKELEQCWNEFVAKNRFIQPHVRREKCHCC</sequence>
<protein>
    <submittedName>
        <fullName evidence="1">Uncharacterized protein</fullName>
    </submittedName>
</protein>
<proteinExistence type="predicted"/>
<evidence type="ECO:0000313" key="1">
    <source>
        <dbReference type="EMBL" id="KAJ2966863.1"/>
    </source>
</evidence>
<dbReference type="Proteomes" id="UP001143910">
    <property type="component" value="Unassembled WGS sequence"/>
</dbReference>
<comment type="caution">
    <text evidence="1">The sequence shown here is derived from an EMBL/GenBank/DDBJ whole genome shotgun (WGS) entry which is preliminary data.</text>
</comment>
<evidence type="ECO:0000313" key="2">
    <source>
        <dbReference type="Proteomes" id="UP001143910"/>
    </source>
</evidence>
<name>A0ACC1MJZ3_9HYPO</name>
<accession>A0ACC1MJZ3</accession>
<reference evidence="1" key="1">
    <citation type="submission" date="2022-08" db="EMBL/GenBank/DDBJ databases">
        <title>Genome Sequence of Lecanicillium fungicola.</title>
        <authorList>
            <person name="Buettner E."/>
        </authorList>
    </citation>
    <scope>NUCLEOTIDE SEQUENCE</scope>
    <source>
        <strain evidence="1">Babe33</strain>
    </source>
</reference>
<dbReference type="EMBL" id="JANJQO010002488">
    <property type="protein sequence ID" value="KAJ2966863.1"/>
    <property type="molecule type" value="Genomic_DNA"/>
</dbReference>
<gene>
    <name evidence="1" type="ORF">NQ176_g9943</name>
</gene>
<keyword evidence="2" id="KW-1185">Reference proteome</keyword>